<keyword evidence="11" id="KW-0812">Transmembrane</keyword>
<protein>
    <recommendedName>
        <fullName evidence="2">histidine kinase</fullName>
        <ecNumber evidence="2">2.7.13.3</ecNumber>
    </recommendedName>
</protein>
<evidence type="ECO:0000256" key="3">
    <source>
        <dbReference type="ARBA" id="ARBA00022553"/>
    </source>
</evidence>
<dbReference type="PROSITE" id="PS50005">
    <property type="entry name" value="TPR"/>
    <property type="match status" value="3"/>
</dbReference>
<dbReference type="PROSITE" id="PS50109">
    <property type="entry name" value="HIS_KIN"/>
    <property type="match status" value="1"/>
</dbReference>
<feature type="coiled-coil region" evidence="10">
    <location>
        <begin position="484"/>
        <end position="514"/>
    </location>
</feature>
<dbReference type="SUPFAM" id="SSF55874">
    <property type="entry name" value="ATPase domain of HSP90 chaperone/DNA topoisomerase II/histidine kinase"/>
    <property type="match status" value="1"/>
</dbReference>
<dbReference type="Gene3D" id="1.10.287.130">
    <property type="match status" value="1"/>
</dbReference>
<evidence type="ECO:0000256" key="1">
    <source>
        <dbReference type="ARBA" id="ARBA00000085"/>
    </source>
</evidence>
<feature type="repeat" description="TPR" evidence="9">
    <location>
        <begin position="169"/>
        <end position="202"/>
    </location>
</feature>
<dbReference type="Pfam" id="PF00512">
    <property type="entry name" value="HisKA"/>
    <property type="match status" value="1"/>
</dbReference>
<evidence type="ECO:0000256" key="7">
    <source>
        <dbReference type="ARBA" id="ARBA00022840"/>
    </source>
</evidence>
<dbReference type="InterPro" id="IPR004358">
    <property type="entry name" value="Sig_transdc_His_kin-like_C"/>
</dbReference>
<evidence type="ECO:0000313" key="14">
    <source>
        <dbReference type="Proteomes" id="UP000321362"/>
    </source>
</evidence>
<proteinExistence type="predicted"/>
<keyword evidence="14" id="KW-1185">Reference proteome</keyword>
<evidence type="ECO:0000256" key="6">
    <source>
        <dbReference type="ARBA" id="ARBA00022777"/>
    </source>
</evidence>
<feature type="repeat" description="TPR" evidence="9">
    <location>
        <begin position="129"/>
        <end position="162"/>
    </location>
</feature>
<keyword evidence="5" id="KW-0547">Nucleotide-binding</keyword>
<dbReference type="SUPFAM" id="SSF48452">
    <property type="entry name" value="TPR-like"/>
    <property type="match status" value="2"/>
</dbReference>
<evidence type="ECO:0000313" key="13">
    <source>
        <dbReference type="EMBL" id="QEC78632.1"/>
    </source>
</evidence>
<keyword evidence="11" id="KW-1133">Transmembrane helix</keyword>
<dbReference type="InterPro" id="IPR036890">
    <property type="entry name" value="HATPase_C_sf"/>
</dbReference>
<keyword evidence="6" id="KW-0418">Kinase</keyword>
<evidence type="ECO:0000256" key="5">
    <source>
        <dbReference type="ARBA" id="ARBA00022741"/>
    </source>
</evidence>
<feature type="repeat" description="TPR" evidence="9">
    <location>
        <begin position="249"/>
        <end position="282"/>
    </location>
</feature>
<dbReference type="GO" id="GO:0007234">
    <property type="term" value="P:osmosensory signaling via phosphorelay pathway"/>
    <property type="evidence" value="ECO:0007669"/>
    <property type="project" value="TreeGrafter"/>
</dbReference>
<dbReference type="InterPro" id="IPR011990">
    <property type="entry name" value="TPR-like_helical_dom_sf"/>
</dbReference>
<keyword evidence="7" id="KW-0067">ATP-binding</keyword>
<dbReference type="InterPro" id="IPR003661">
    <property type="entry name" value="HisK_dim/P_dom"/>
</dbReference>
<dbReference type="GO" id="GO:0005524">
    <property type="term" value="F:ATP binding"/>
    <property type="evidence" value="ECO:0007669"/>
    <property type="project" value="UniProtKB-KW"/>
</dbReference>
<organism evidence="13 14">
    <name type="scientific">Mucilaginibacter ginsenosidivorax</name>
    <dbReference type="NCBI Taxonomy" id="862126"/>
    <lineage>
        <taxon>Bacteria</taxon>
        <taxon>Pseudomonadati</taxon>
        <taxon>Bacteroidota</taxon>
        <taxon>Sphingobacteriia</taxon>
        <taxon>Sphingobacteriales</taxon>
        <taxon>Sphingobacteriaceae</taxon>
        <taxon>Mucilaginibacter</taxon>
    </lineage>
</organism>
<dbReference type="CDD" id="cd00082">
    <property type="entry name" value="HisKA"/>
    <property type="match status" value="1"/>
</dbReference>
<dbReference type="EMBL" id="CP042437">
    <property type="protein sequence ID" value="QEC78632.1"/>
    <property type="molecule type" value="Genomic_DNA"/>
</dbReference>
<keyword evidence="3" id="KW-0597">Phosphoprotein</keyword>
<accession>A0A5B8W6U4</accession>
<dbReference type="GO" id="GO:0000155">
    <property type="term" value="F:phosphorelay sensor kinase activity"/>
    <property type="evidence" value="ECO:0007669"/>
    <property type="project" value="InterPro"/>
</dbReference>
<dbReference type="EC" id="2.7.13.3" evidence="2"/>
<evidence type="ECO:0000256" key="9">
    <source>
        <dbReference type="PROSITE-ProRule" id="PRU00339"/>
    </source>
</evidence>
<dbReference type="SUPFAM" id="SSF47384">
    <property type="entry name" value="Homodimeric domain of signal transducing histidine kinase"/>
    <property type="match status" value="1"/>
</dbReference>
<evidence type="ECO:0000256" key="2">
    <source>
        <dbReference type="ARBA" id="ARBA00012438"/>
    </source>
</evidence>
<keyword evidence="8" id="KW-0902">Two-component regulatory system</keyword>
<evidence type="ECO:0000256" key="4">
    <source>
        <dbReference type="ARBA" id="ARBA00022679"/>
    </source>
</evidence>
<dbReference type="InterPro" id="IPR019734">
    <property type="entry name" value="TPR_rpt"/>
</dbReference>
<dbReference type="SMART" id="SM00388">
    <property type="entry name" value="HisKA"/>
    <property type="match status" value="1"/>
</dbReference>
<keyword evidence="11" id="KW-0472">Membrane</keyword>
<keyword evidence="4" id="KW-0808">Transferase</keyword>
<dbReference type="GO" id="GO:0000156">
    <property type="term" value="F:phosphorelay response regulator activity"/>
    <property type="evidence" value="ECO:0007669"/>
    <property type="project" value="TreeGrafter"/>
</dbReference>
<dbReference type="RefSeq" id="WP_147057459.1">
    <property type="nucleotide sequence ID" value="NZ_CP042437.1"/>
</dbReference>
<dbReference type="SMART" id="SM00387">
    <property type="entry name" value="HATPase_c"/>
    <property type="match status" value="1"/>
</dbReference>
<evidence type="ECO:0000256" key="10">
    <source>
        <dbReference type="SAM" id="Coils"/>
    </source>
</evidence>
<reference evidence="13 14" key="1">
    <citation type="journal article" date="2013" name="J. Microbiol.">
        <title>Mucilaginibacter ginsenosidivorax sp. nov., with ginsenoside converting activity isolated from sediment.</title>
        <authorList>
            <person name="Kim J.K."/>
            <person name="Choi T.E."/>
            <person name="Liu Q.M."/>
            <person name="Park H.Y."/>
            <person name="Yi T.H."/>
            <person name="Yoon M.H."/>
            <person name="Kim S.C."/>
            <person name="Im W.T."/>
        </authorList>
    </citation>
    <scope>NUCLEOTIDE SEQUENCE [LARGE SCALE GENOMIC DNA]</scope>
    <source>
        <strain evidence="13 14">KHI28</strain>
    </source>
</reference>
<keyword evidence="10" id="KW-0175">Coiled coil</keyword>
<dbReference type="InterPro" id="IPR050351">
    <property type="entry name" value="BphY/WalK/GraS-like"/>
</dbReference>
<feature type="transmembrane region" description="Helical" evidence="11">
    <location>
        <begin position="447"/>
        <end position="467"/>
    </location>
</feature>
<dbReference type="Pfam" id="PF02518">
    <property type="entry name" value="HATPase_c"/>
    <property type="match status" value="1"/>
</dbReference>
<comment type="catalytic activity">
    <reaction evidence="1">
        <text>ATP + protein L-histidine = ADP + protein N-phospho-L-histidine.</text>
        <dbReference type="EC" id="2.7.13.3"/>
    </reaction>
</comment>
<dbReference type="PANTHER" id="PTHR42878">
    <property type="entry name" value="TWO-COMPONENT HISTIDINE KINASE"/>
    <property type="match status" value="1"/>
</dbReference>
<dbReference type="PANTHER" id="PTHR42878:SF7">
    <property type="entry name" value="SENSOR HISTIDINE KINASE GLRK"/>
    <property type="match status" value="1"/>
</dbReference>
<dbReference type="Pfam" id="PF13181">
    <property type="entry name" value="TPR_8"/>
    <property type="match status" value="1"/>
</dbReference>
<gene>
    <name evidence="13" type="ORF">FSB76_22785</name>
</gene>
<sequence>MNTKIWLSILSLFLCNLCLAYRFEAKPDSLRNELLKSIAAKKQVNDTAVINDLNKLAVAYTSYYPDSTIYYGQKATQISRTINYSTGIADGLLAVTTVYISQAKYDIVLKYIKESLALYTQAKNVLGISDCYKLYGDLYYQLSDYQKALSFYNKALPIKLAINDLPGLSRLYLSIGNNYDNLGHSSAALDYYFKALNIDTKLRNKKKISADYNNIGVVLQSMEIYPQALTYFTEALQTWTQMQSDGGISVAKQNIGEVLMAQGKYDNAIKYLNDALAIDQKQDDKDGISTCNSDLAVCYIRKKQNQKALGYLQLALKVATDNKMDYNKVIALINTALFYNVNHDYAKAYGFALQAKTLADHIGSVLLRTNAAVQLIETLGGLKLYKEAYAAQRDFDNMKRTFRKDESVQKFTLYITQYNYAEKQRQQLLQQKANALLYQQKLHDKDLLNIIFFIIITAVLLMAFLYYRQKQQQLKINTQLKLKNNEVLEQKVNIDEQAEKLNDLNKLKDKLISILAHDLRSPLSTLRGLFDLLSDESISHQEMLEMIPSVIRKLDYTSDFLDTLLFWINSQLENFNASGKSFSIDDIIQSEIKNHTEQASFKGITVIYGGNKELLALADPNSIRIVVRNLITNAIKFSGAGDVIEISATEQDENVLVTITDTGMGMPPARANKLFKSQVDSKSGTLNESGTGMGLLLCKDLVEKCKGRIWVTSKEGIGTKFSFVIPLQPTATMAPTEAG</sequence>
<dbReference type="OrthoDB" id="9810447at2"/>
<name>A0A5B8W6U4_9SPHI</name>
<dbReference type="Pfam" id="PF13424">
    <property type="entry name" value="TPR_12"/>
    <property type="match status" value="2"/>
</dbReference>
<dbReference type="Proteomes" id="UP000321362">
    <property type="component" value="Chromosome"/>
</dbReference>
<dbReference type="GO" id="GO:0030295">
    <property type="term" value="F:protein kinase activator activity"/>
    <property type="evidence" value="ECO:0007669"/>
    <property type="project" value="TreeGrafter"/>
</dbReference>
<evidence type="ECO:0000256" key="8">
    <source>
        <dbReference type="ARBA" id="ARBA00023012"/>
    </source>
</evidence>
<dbReference type="Gene3D" id="3.30.565.10">
    <property type="entry name" value="Histidine kinase-like ATPase, C-terminal domain"/>
    <property type="match status" value="1"/>
</dbReference>
<dbReference type="AlphaFoldDB" id="A0A5B8W6U4"/>
<dbReference type="KEGG" id="mgk:FSB76_22785"/>
<evidence type="ECO:0000259" key="12">
    <source>
        <dbReference type="PROSITE" id="PS50109"/>
    </source>
</evidence>
<feature type="domain" description="Histidine kinase" evidence="12">
    <location>
        <begin position="514"/>
        <end position="729"/>
    </location>
</feature>
<dbReference type="Gene3D" id="1.25.40.10">
    <property type="entry name" value="Tetratricopeptide repeat domain"/>
    <property type="match status" value="2"/>
</dbReference>
<dbReference type="InterPro" id="IPR036097">
    <property type="entry name" value="HisK_dim/P_sf"/>
</dbReference>
<dbReference type="InterPro" id="IPR003594">
    <property type="entry name" value="HATPase_dom"/>
</dbReference>
<dbReference type="PRINTS" id="PR00344">
    <property type="entry name" value="BCTRLSENSOR"/>
</dbReference>
<dbReference type="InterPro" id="IPR005467">
    <property type="entry name" value="His_kinase_dom"/>
</dbReference>
<dbReference type="SMART" id="SM00028">
    <property type="entry name" value="TPR"/>
    <property type="match status" value="6"/>
</dbReference>
<keyword evidence="9" id="KW-0802">TPR repeat</keyword>
<evidence type="ECO:0000256" key="11">
    <source>
        <dbReference type="SAM" id="Phobius"/>
    </source>
</evidence>